<organism evidence="1 2">
    <name type="scientific">Spirosoma fluviale</name>
    <dbReference type="NCBI Taxonomy" id="1597977"/>
    <lineage>
        <taxon>Bacteria</taxon>
        <taxon>Pseudomonadati</taxon>
        <taxon>Bacteroidota</taxon>
        <taxon>Cytophagia</taxon>
        <taxon>Cytophagales</taxon>
        <taxon>Cytophagaceae</taxon>
        <taxon>Spirosoma</taxon>
    </lineage>
</organism>
<dbReference type="InterPro" id="IPR038643">
    <property type="entry name" value="PliI_sf"/>
</dbReference>
<gene>
    <name evidence="1" type="ORF">SAMN06269250_0276</name>
</gene>
<name>A0A286F4Y6_9BACT</name>
<dbReference type="Proteomes" id="UP000219452">
    <property type="component" value="Unassembled WGS sequence"/>
</dbReference>
<sequence>MSNKVGYFLLSLVWLVQPAQKSGFHILLPASVYRTSCLSGNPSVPAKLSYTKSLRFNIYSFTIAASDSGRTRNLQVKAYRGALLLTNFTMLVDGPVMGAEVADLDSNRFPELYVYTTTDGSGSFGRVYAWQFLPERKADILLPAWQTPEVDGYMGHDSLWIEQSRLFRKFPVYRAGDANVAPSGGYRLTRYQLKPSKNGFALIAEP</sequence>
<accession>A0A286F4Y6</accession>
<dbReference type="OrthoDB" id="946181at2"/>
<protein>
    <submittedName>
        <fullName evidence="1">Uncharacterized protein</fullName>
    </submittedName>
</protein>
<keyword evidence="2" id="KW-1185">Reference proteome</keyword>
<dbReference type="Gene3D" id="2.40.128.460">
    <property type="entry name" value="Periplasmic lysozyme inhibitor of I-type lysozyme"/>
    <property type="match status" value="1"/>
</dbReference>
<dbReference type="CDD" id="cd09632">
    <property type="entry name" value="PliI_like"/>
    <property type="match status" value="1"/>
</dbReference>
<evidence type="ECO:0000313" key="1">
    <source>
        <dbReference type="EMBL" id="SOD78069.1"/>
    </source>
</evidence>
<proteinExistence type="predicted"/>
<dbReference type="InterPro" id="IPR031948">
    <property type="entry name" value="PliI"/>
</dbReference>
<evidence type="ECO:0000313" key="2">
    <source>
        <dbReference type="Proteomes" id="UP000219452"/>
    </source>
</evidence>
<dbReference type="EMBL" id="OCNH01000001">
    <property type="protein sequence ID" value="SOD78069.1"/>
    <property type="molecule type" value="Genomic_DNA"/>
</dbReference>
<dbReference type="AlphaFoldDB" id="A0A286F4Y6"/>
<reference evidence="2" key="1">
    <citation type="submission" date="2017-09" db="EMBL/GenBank/DDBJ databases">
        <authorList>
            <person name="Varghese N."/>
            <person name="Submissions S."/>
        </authorList>
    </citation>
    <scope>NUCLEOTIDE SEQUENCE [LARGE SCALE GENOMIC DNA]</scope>
    <source>
        <strain evidence="2">DSM 29961</strain>
    </source>
</reference>